<accession>A0A1D2MGZ8</accession>
<dbReference type="STRING" id="48709.A0A1D2MGZ8"/>
<comment type="caution">
    <text evidence="3">The sequence shown here is derived from an EMBL/GenBank/DDBJ whole genome shotgun (WGS) entry which is preliminary data.</text>
</comment>
<dbReference type="SMART" id="SM00696">
    <property type="entry name" value="DM9"/>
    <property type="match status" value="1"/>
</dbReference>
<dbReference type="Proteomes" id="UP000094527">
    <property type="component" value="Unassembled WGS sequence"/>
</dbReference>
<name>A0A1D2MGZ8_ORCCI</name>
<proteinExistence type="predicted"/>
<reference evidence="3 4" key="1">
    <citation type="journal article" date="2016" name="Genome Biol. Evol.">
        <title>Gene Family Evolution Reflects Adaptation to Soil Environmental Stressors in the Genome of the Collembolan Orchesella cincta.</title>
        <authorList>
            <person name="Faddeeva-Vakhrusheva A."/>
            <person name="Derks M.F."/>
            <person name="Anvar S.Y."/>
            <person name="Agamennone V."/>
            <person name="Suring W."/>
            <person name="Smit S."/>
            <person name="van Straalen N.M."/>
            <person name="Roelofs D."/>
        </authorList>
    </citation>
    <scope>NUCLEOTIDE SEQUENCE [LARGE SCALE GENOMIC DNA]</scope>
    <source>
        <tissue evidence="3">Mixed pool</tissue>
    </source>
</reference>
<dbReference type="EMBL" id="LJIJ01001307">
    <property type="protein sequence ID" value="ODM92172.1"/>
    <property type="molecule type" value="Genomic_DNA"/>
</dbReference>
<dbReference type="SMART" id="SM00198">
    <property type="entry name" value="SCP"/>
    <property type="match status" value="1"/>
</dbReference>
<dbReference type="Pfam" id="PF11901">
    <property type="entry name" value="DM9"/>
    <property type="match status" value="1"/>
</dbReference>
<evidence type="ECO:0000259" key="2">
    <source>
        <dbReference type="SMART" id="SM00198"/>
    </source>
</evidence>
<evidence type="ECO:0000313" key="4">
    <source>
        <dbReference type="Proteomes" id="UP000094527"/>
    </source>
</evidence>
<dbReference type="Gene3D" id="3.40.33.10">
    <property type="entry name" value="CAP"/>
    <property type="match status" value="1"/>
</dbReference>
<dbReference type="InterPro" id="IPR001283">
    <property type="entry name" value="CRISP-related"/>
</dbReference>
<sequence length="310" mass="34512">MGFNKFRSTIFSATCIILLSLCSAQDDIKQFQWITPNEAKQNLSQLIPAGLDADDWIVYIARLDGWLPGKGLLNNGVFYGYFSYDGQEHRAWKGTSVKVFGSGIRFVCGTAKLLVVPIGTTSWIQTNAQIDISQHAIVSGSDQESGETLYICRGWQDEGKTLMVGRLVPSSGICYIPHQYQLIALNTHNEHRATHHLDPLSLTDDLNHRAVRCAEYYAAMRNIDHSCPYKNGSGENLWGSCCGSRTSENVAQDSSNGWYSEVERYDYDCNCVSNAGHFTAMVWKNSRELGFGVATIDAMDSCSWSLLSSW</sequence>
<feature type="chain" id="PRO_5008904002" evidence="1">
    <location>
        <begin position="25"/>
        <end position="310"/>
    </location>
</feature>
<dbReference type="AlphaFoldDB" id="A0A1D2MGZ8"/>
<dbReference type="InterPro" id="IPR018244">
    <property type="entry name" value="Allrgn_V5/Tpx1_CS"/>
</dbReference>
<keyword evidence="4" id="KW-1185">Reference proteome</keyword>
<protein>
    <submittedName>
        <fullName evidence="3">Golgi-associated plant pathogenesis-related protein 1</fullName>
    </submittedName>
</protein>
<dbReference type="Pfam" id="PF00188">
    <property type="entry name" value="CAP"/>
    <property type="match status" value="1"/>
</dbReference>
<dbReference type="InterPro" id="IPR035940">
    <property type="entry name" value="CAP_sf"/>
</dbReference>
<dbReference type="OrthoDB" id="337038at2759"/>
<dbReference type="InterPro" id="IPR006616">
    <property type="entry name" value="DM9_repeat"/>
</dbReference>
<dbReference type="GO" id="GO:0005576">
    <property type="term" value="C:extracellular region"/>
    <property type="evidence" value="ECO:0007669"/>
    <property type="project" value="InterPro"/>
</dbReference>
<evidence type="ECO:0000313" key="3">
    <source>
        <dbReference type="EMBL" id="ODM92172.1"/>
    </source>
</evidence>
<dbReference type="InterPro" id="IPR014044">
    <property type="entry name" value="CAP_dom"/>
</dbReference>
<evidence type="ECO:0000256" key="1">
    <source>
        <dbReference type="SAM" id="SignalP"/>
    </source>
</evidence>
<gene>
    <name evidence="3" type="ORF">Ocin01_14514</name>
</gene>
<feature type="domain" description="SCP" evidence="2">
    <location>
        <begin position="179"/>
        <end position="305"/>
    </location>
</feature>
<keyword evidence="1" id="KW-0732">Signal</keyword>
<dbReference type="PROSITE" id="PS01009">
    <property type="entry name" value="CRISP_1"/>
    <property type="match status" value="1"/>
</dbReference>
<dbReference type="PANTHER" id="PTHR10334">
    <property type="entry name" value="CYSTEINE-RICH SECRETORY PROTEIN-RELATED"/>
    <property type="match status" value="1"/>
</dbReference>
<dbReference type="SUPFAM" id="SSF55797">
    <property type="entry name" value="PR-1-like"/>
    <property type="match status" value="1"/>
</dbReference>
<organism evidence="3 4">
    <name type="scientific">Orchesella cincta</name>
    <name type="common">Springtail</name>
    <name type="synonym">Podura cincta</name>
    <dbReference type="NCBI Taxonomy" id="48709"/>
    <lineage>
        <taxon>Eukaryota</taxon>
        <taxon>Metazoa</taxon>
        <taxon>Ecdysozoa</taxon>
        <taxon>Arthropoda</taxon>
        <taxon>Hexapoda</taxon>
        <taxon>Collembola</taxon>
        <taxon>Entomobryomorpha</taxon>
        <taxon>Entomobryoidea</taxon>
        <taxon>Orchesellidae</taxon>
        <taxon>Orchesellinae</taxon>
        <taxon>Orchesella</taxon>
    </lineage>
</organism>
<feature type="signal peptide" evidence="1">
    <location>
        <begin position="1"/>
        <end position="24"/>
    </location>
</feature>